<feature type="non-terminal residue" evidence="2">
    <location>
        <position position="1"/>
    </location>
</feature>
<dbReference type="Proteomes" id="UP000824469">
    <property type="component" value="Unassembled WGS sequence"/>
</dbReference>
<protein>
    <submittedName>
        <fullName evidence="2">Uncharacterized protein</fullName>
    </submittedName>
</protein>
<proteinExistence type="predicted"/>
<organism evidence="2 3">
    <name type="scientific">Taxus chinensis</name>
    <name type="common">Chinese yew</name>
    <name type="synonym">Taxus wallichiana var. chinensis</name>
    <dbReference type="NCBI Taxonomy" id="29808"/>
    <lineage>
        <taxon>Eukaryota</taxon>
        <taxon>Viridiplantae</taxon>
        <taxon>Streptophyta</taxon>
        <taxon>Embryophyta</taxon>
        <taxon>Tracheophyta</taxon>
        <taxon>Spermatophyta</taxon>
        <taxon>Pinopsida</taxon>
        <taxon>Pinidae</taxon>
        <taxon>Conifers II</taxon>
        <taxon>Cupressales</taxon>
        <taxon>Taxaceae</taxon>
        <taxon>Taxus</taxon>
    </lineage>
</organism>
<gene>
    <name evidence="2" type="ORF">KI387_036544</name>
</gene>
<feature type="non-terminal residue" evidence="2">
    <location>
        <position position="73"/>
    </location>
</feature>
<evidence type="ECO:0000313" key="3">
    <source>
        <dbReference type="Proteomes" id="UP000824469"/>
    </source>
</evidence>
<accession>A0AA38FRV9</accession>
<keyword evidence="3" id="KW-1185">Reference proteome</keyword>
<comment type="caution">
    <text evidence="2">The sequence shown here is derived from an EMBL/GenBank/DDBJ whole genome shotgun (WGS) entry which is preliminary data.</text>
</comment>
<evidence type="ECO:0000256" key="1">
    <source>
        <dbReference type="SAM" id="MobiDB-lite"/>
    </source>
</evidence>
<dbReference type="AlphaFoldDB" id="A0AA38FRV9"/>
<sequence>DNGCSSMGGGGTIGKGCLGVEARGEMGSMLVEDPSVGDEGDEGCSSIGEGTWEVGSNAEGGFQDRISSMEGIW</sequence>
<evidence type="ECO:0000313" key="2">
    <source>
        <dbReference type="EMBL" id="KAH9308633.1"/>
    </source>
</evidence>
<dbReference type="EMBL" id="JAHRHJ020000007">
    <property type="protein sequence ID" value="KAH9308633.1"/>
    <property type="molecule type" value="Genomic_DNA"/>
</dbReference>
<name>A0AA38FRV9_TAXCH</name>
<reference evidence="2 3" key="1">
    <citation type="journal article" date="2021" name="Nat. Plants">
        <title>The Taxus genome provides insights into paclitaxel biosynthesis.</title>
        <authorList>
            <person name="Xiong X."/>
            <person name="Gou J."/>
            <person name="Liao Q."/>
            <person name="Li Y."/>
            <person name="Zhou Q."/>
            <person name="Bi G."/>
            <person name="Li C."/>
            <person name="Du R."/>
            <person name="Wang X."/>
            <person name="Sun T."/>
            <person name="Guo L."/>
            <person name="Liang H."/>
            <person name="Lu P."/>
            <person name="Wu Y."/>
            <person name="Zhang Z."/>
            <person name="Ro D.K."/>
            <person name="Shang Y."/>
            <person name="Huang S."/>
            <person name="Yan J."/>
        </authorList>
    </citation>
    <scope>NUCLEOTIDE SEQUENCE [LARGE SCALE GENOMIC DNA]</scope>
    <source>
        <strain evidence="2">Ta-2019</strain>
    </source>
</reference>
<feature type="region of interest" description="Disordered" evidence="1">
    <location>
        <begin position="33"/>
        <end position="73"/>
    </location>
</feature>